<evidence type="ECO:0000313" key="1">
    <source>
        <dbReference type="EMBL" id="PAU80266.1"/>
    </source>
</evidence>
<organism evidence="1 2">
    <name type="scientific">Halorubrum salipaludis</name>
    <dbReference type="NCBI Taxonomy" id="2032630"/>
    <lineage>
        <taxon>Archaea</taxon>
        <taxon>Methanobacteriati</taxon>
        <taxon>Methanobacteriota</taxon>
        <taxon>Stenosarchaea group</taxon>
        <taxon>Halobacteria</taxon>
        <taxon>Halobacteriales</taxon>
        <taxon>Haloferacaceae</taxon>
        <taxon>Halorubrum</taxon>
    </lineage>
</organism>
<sequence length="119" mass="13537">MPTKISGYVADELADLIDEIADYHDIPKTRAHELLLREGVNNRHQRIKMEQIDIKVERMLVEFGINLDGEFSEEIEAQSEEIGNMPLPEGTTGVDLVTPHPYFGGDGWYHDSEDRPSNE</sequence>
<dbReference type="AlphaFoldDB" id="A0A2A2F496"/>
<name>A0A2A2F496_9EURY</name>
<dbReference type="EMBL" id="NSKC01000012">
    <property type="protein sequence ID" value="PAU80266.1"/>
    <property type="molecule type" value="Genomic_DNA"/>
</dbReference>
<keyword evidence="2" id="KW-1185">Reference proteome</keyword>
<dbReference type="RefSeq" id="WP_095638102.1">
    <property type="nucleotide sequence ID" value="NZ_NSKC01000012.1"/>
</dbReference>
<gene>
    <name evidence="1" type="ORF">CK500_15480</name>
</gene>
<protein>
    <submittedName>
        <fullName evidence="1">Uncharacterized protein</fullName>
    </submittedName>
</protein>
<evidence type="ECO:0000313" key="2">
    <source>
        <dbReference type="Proteomes" id="UP000218083"/>
    </source>
</evidence>
<dbReference type="OrthoDB" id="324628at2157"/>
<proteinExistence type="predicted"/>
<comment type="caution">
    <text evidence="1">The sequence shown here is derived from an EMBL/GenBank/DDBJ whole genome shotgun (WGS) entry which is preliminary data.</text>
</comment>
<accession>A0A2A2F496</accession>
<reference evidence="1 2" key="1">
    <citation type="submission" date="2017-08" db="EMBL/GenBank/DDBJ databases">
        <title>The strain WRN001 was isolated from Binhai saline alkaline soil, Tianjin, China.</title>
        <authorList>
            <person name="Liu D."/>
            <person name="Zhang G."/>
        </authorList>
    </citation>
    <scope>NUCLEOTIDE SEQUENCE [LARGE SCALE GENOMIC DNA]</scope>
    <source>
        <strain evidence="1 2">WN019</strain>
    </source>
</reference>
<dbReference type="Proteomes" id="UP000218083">
    <property type="component" value="Unassembled WGS sequence"/>
</dbReference>